<proteinExistence type="predicted"/>
<gene>
    <name evidence="2" type="ORF">GCM10010170_052350</name>
</gene>
<dbReference type="Proteomes" id="UP001501444">
    <property type="component" value="Unassembled WGS sequence"/>
</dbReference>
<dbReference type="InterPro" id="IPR036390">
    <property type="entry name" value="WH_DNA-bd_sf"/>
</dbReference>
<evidence type="ECO:0000313" key="3">
    <source>
        <dbReference type="Proteomes" id="UP001501444"/>
    </source>
</evidence>
<reference evidence="3" key="1">
    <citation type="journal article" date="2019" name="Int. J. Syst. Evol. Microbiol.">
        <title>The Global Catalogue of Microorganisms (GCM) 10K type strain sequencing project: providing services to taxonomists for standard genome sequencing and annotation.</title>
        <authorList>
            <consortium name="The Broad Institute Genomics Platform"/>
            <consortium name="The Broad Institute Genome Sequencing Center for Infectious Disease"/>
            <person name="Wu L."/>
            <person name="Ma J."/>
        </authorList>
    </citation>
    <scope>NUCLEOTIDE SEQUENCE [LARGE SCALE GENOMIC DNA]</scope>
    <source>
        <strain evidence="3">JCM 3272</strain>
    </source>
</reference>
<keyword evidence="3" id="KW-1185">Reference proteome</keyword>
<accession>A0ABP5TPT2</accession>
<feature type="domain" description="HTH iclR-type" evidence="1">
    <location>
        <begin position="28"/>
        <end position="71"/>
    </location>
</feature>
<dbReference type="InterPro" id="IPR011991">
    <property type="entry name" value="ArsR-like_HTH"/>
</dbReference>
<organism evidence="2 3">
    <name type="scientific">Dactylosporangium salmoneum</name>
    <dbReference type="NCBI Taxonomy" id="53361"/>
    <lineage>
        <taxon>Bacteria</taxon>
        <taxon>Bacillati</taxon>
        <taxon>Actinomycetota</taxon>
        <taxon>Actinomycetes</taxon>
        <taxon>Micromonosporales</taxon>
        <taxon>Micromonosporaceae</taxon>
        <taxon>Dactylosporangium</taxon>
    </lineage>
</organism>
<comment type="caution">
    <text evidence="2">The sequence shown here is derived from an EMBL/GenBank/DDBJ whole genome shotgun (WGS) entry which is preliminary data.</text>
</comment>
<dbReference type="InterPro" id="IPR036388">
    <property type="entry name" value="WH-like_DNA-bd_sf"/>
</dbReference>
<dbReference type="RefSeq" id="WP_344615153.1">
    <property type="nucleotide sequence ID" value="NZ_BAAARV010000046.1"/>
</dbReference>
<name>A0ABP5TPT2_9ACTN</name>
<dbReference type="CDD" id="cd00090">
    <property type="entry name" value="HTH_ARSR"/>
    <property type="match status" value="1"/>
</dbReference>
<evidence type="ECO:0000259" key="1">
    <source>
        <dbReference type="Pfam" id="PF09339"/>
    </source>
</evidence>
<protein>
    <submittedName>
        <fullName evidence="2">Helix-turn-helix domain-containing protein</fullName>
    </submittedName>
</protein>
<dbReference type="InterPro" id="IPR005471">
    <property type="entry name" value="Tscrpt_reg_IclR_N"/>
</dbReference>
<sequence length="240" mass="24745">MKTSRPGPSGETIDTPQHRALGSASRVEILRLVRAADTGLTSADVVERTGLHPSTVRVHLERLVETGLLVKARASDGAPGRPAWRYKGAAPEPAPAPYRALASALLDHLADTGGGTAAAVTAGQAWGRRLAAAASPGEPAATAVDVLTQLGFDPHRVPHPGDAAPPGDAAVEVHLRTCPFLDLVGQHPDVMCGLHAGMIRGVLHAAGAPDGQAVLEPFAAPDACVVRLLVPDRRVPDGRP</sequence>
<dbReference type="SUPFAM" id="SSF46785">
    <property type="entry name" value="Winged helix' DNA-binding domain"/>
    <property type="match status" value="1"/>
</dbReference>
<evidence type="ECO:0000313" key="2">
    <source>
        <dbReference type="EMBL" id="GAA2358564.1"/>
    </source>
</evidence>
<dbReference type="Gene3D" id="1.10.10.10">
    <property type="entry name" value="Winged helix-like DNA-binding domain superfamily/Winged helix DNA-binding domain"/>
    <property type="match status" value="1"/>
</dbReference>
<dbReference type="Pfam" id="PF09339">
    <property type="entry name" value="HTH_IclR"/>
    <property type="match status" value="1"/>
</dbReference>
<dbReference type="EMBL" id="BAAARV010000046">
    <property type="protein sequence ID" value="GAA2358564.1"/>
    <property type="molecule type" value="Genomic_DNA"/>
</dbReference>